<dbReference type="InterPro" id="IPR015942">
    <property type="entry name" value="Asp/Glu/hydantoin_racemase"/>
</dbReference>
<dbReference type="InterPro" id="IPR053714">
    <property type="entry name" value="Iso_Racemase_Enz_sf"/>
</dbReference>
<dbReference type="Proteomes" id="UP000233276">
    <property type="component" value="Chromosome"/>
</dbReference>
<dbReference type="GO" id="GO:0047661">
    <property type="term" value="F:amino-acid racemase activity"/>
    <property type="evidence" value="ECO:0007669"/>
    <property type="project" value="InterPro"/>
</dbReference>
<name>A0A2K9DGR7_9MICO</name>
<comment type="similarity">
    <text evidence="1">Belongs to the HyuE racemase family.</text>
</comment>
<organism evidence="3 4">
    <name type="scientific">Microbacterium hominis</name>
    <dbReference type="NCBI Taxonomy" id="162426"/>
    <lineage>
        <taxon>Bacteria</taxon>
        <taxon>Bacillati</taxon>
        <taxon>Actinomycetota</taxon>
        <taxon>Actinomycetes</taxon>
        <taxon>Micrococcales</taxon>
        <taxon>Microbacteriaceae</taxon>
        <taxon>Microbacterium</taxon>
    </lineage>
</organism>
<proteinExistence type="inferred from homology"/>
<dbReference type="PANTHER" id="PTHR28047:SF5">
    <property type="entry name" value="PROTEIN DCG1"/>
    <property type="match status" value="1"/>
</dbReference>
<dbReference type="EMBL" id="CP025299">
    <property type="protein sequence ID" value="AUG28667.1"/>
    <property type="molecule type" value="Genomic_DNA"/>
</dbReference>
<dbReference type="Pfam" id="PF01177">
    <property type="entry name" value="Asp_Glu_race"/>
    <property type="match status" value="1"/>
</dbReference>
<dbReference type="AlphaFoldDB" id="A0A2K9DGR7"/>
<dbReference type="PANTHER" id="PTHR28047">
    <property type="entry name" value="PROTEIN DCG1"/>
    <property type="match status" value="1"/>
</dbReference>
<keyword evidence="2" id="KW-0732">Signal</keyword>
<evidence type="ECO:0000313" key="4">
    <source>
        <dbReference type="Proteomes" id="UP000233276"/>
    </source>
</evidence>
<evidence type="ECO:0000313" key="3">
    <source>
        <dbReference type="EMBL" id="AUG28667.1"/>
    </source>
</evidence>
<reference evidence="3 4" key="1">
    <citation type="submission" date="2017-12" db="EMBL/GenBank/DDBJ databases">
        <title>Isolation and characterization of estrogens degradatiion strain Microbacterium hominis SJTG1.</title>
        <authorList>
            <person name="Xiong W."/>
            <person name="Yin C."/>
            <person name="Zheng D."/>
            <person name="Liang R."/>
        </authorList>
    </citation>
    <scope>NUCLEOTIDE SEQUENCE [LARGE SCALE GENOMIC DNA]</scope>
    <source>
        <strain evidence="3 4">SJTG1</strain>
    </source>
</reference>
<dbReference type="InterPro" id="IPR052186">
    <property type="entry name" value="Hydantoin_racemase-like"/>
</dbReference>
<dbReference type="RefSeq" id="WP_101305608.1">
    <property type="nucleotide sequence ID" value="NZ_CP025299.1"/>
</dbReference>
<feature type="signal peptide" evidence="2">
    <location>
        <begin position="1"/>
        <end position="21"/>
    </location>
</feature>
<evidence type="ECO:0000256" key="1">
    <source>
        <dbReference type="ARBA" id="ARBA00038414"/>
    </source>
</evidence>
<evidence type="ECO:0000256" key="2">
    <source>
        <dbReference type="SAM" id="SignalP"/>
    </source>
</evidence>
<dbReference type="KEGG" id="mhos:CXR34_03765"/>
<gene>
    <name evidence="3" type="ORF">CXR34_03765</name>
</gene>
<protein>
    <submittedName>
        <fullName evidence="3">Asp/Glu/hydantoin racemase</fullName>
    </submittedName>
</protein>
<dbReference type="Gene3D" id="3.40.50.12500">
    <property type="match status" value="1"/>
</dbReference>
<feature type="chain" id="PRO_5014713728" evidence="2">
    <location>
        <begin position="22"/>
        <end position="247"/>
    </location>
</feature>
<accession>A0A2K9DGR7</accession>
<sequence>MTATILAVNCNTDAAMTSAIAAIGQAAASAGTSVVGVTPSWGPASAEGYVESLVTAAAVMDAVASRTAPFDAVVMAGFGEHGREGMRQLVRQPVVDITEAAVFAACLLGHRFGIVTTVDAAVAGIHDSLATMGTSGRCRSVRAAEVHVSAIADDVARTADVLEATGRAVLADGADVLVLGCAGFAGLDAELERRLGVPVVDGVAAAVRFAEGLIALGKRTSTAGPYAPPRAGKAWRGPRLGALHAFT</sequence>